<dbReference type="AlphaFoldDB" id="A0A1F5FZ08"/>
<organism evidence="14 15">
    <name type="scientific">Candidatus Curtissbacteria bacterium RIFCSPHIGHO2_01_FULL_41_13</name>
    <dbReference type="NCBI Taxonomy" id="1797745"/>
    <lineage>
        <taxon>Bacteria</taxon>
        <taxon>Candidatus Curtissiibacteriota</taxon>
    </lineage>
</organism>
<dbReference type="CDD" id="cd00077">
    <property type="entry name" value="HDc"/>
    <property type="match status" value="1"/>
</dbReference>
<dbReference type="SUPFAM" id="SSF81891">
    <property type="entry name" value="Poly A polymerase C-terminal region-like"/>
    <property type="match status" value="1"/>
</dbReference>
<sequence>MIDKKIEAILNKFEVAHFEVAVVGGAVRDILQKKDVSDWDLATSAKPEEILKLFANKSFYNNRFGTVGIKVDGEVVEVTTYRKEQRYKDWRHPDVVVWGKSLDEDLARRDFTINAIALKLGARGQGSGVGKKQDIYTLVSIPNTLILVDPFDGQKDLKDKIIRTVGDPNKRFAEDALRLIRAVRLAITLGFEIEKNTRLAIIKNAKLIAKISGERVRDELFKIIDAENAYVGILLLCETGLLTHILPELDICFDVQQKSPKRHHIFDVGTHCVMSLKFCPSKKTIVRFATLLHDIGKAKVANVTEDGIRTFYNHEVVGGKQALVISTRFNFSKTAREKLFRLVRWHQFSVNENQTDKALRRFIRNVGLENVSDMMDLRVGDRLGGGLQQPESWRLKLFRKRLREVMVKPFTVADLKVDGHDVMKILGLGPGPKVGEVLKSLFEEVADDANKNNREYLLRRISQYKQLKRNSI</sequence>
<dbReference type="Gene3D" id="3.30.460.10">
    <property type="entry name" value="Beta Polymerase, domain 2"/>
    <property type="match status" value="1"/>
</dbReference>
<evidence type="ECO:0000256" key="8">
    <source>
        <dbReference type="ARBA" id="ARBA00022884"/>
    </source>
</evidence>
<dbReference type="GO" id="GO:0000166">
    <property type="term" value="F:nucleotide binding"/>
    <property type="evidence" value="ECO:0007669"/>
    <property type="project" value="UniProtKB-KW"/>
</dbReference>
<comment type="cofactor">
    <cofactor evidence="1">
        <name>Mg(2+)</name>
        <dbReference type="ChEBI" id="CHEBI:18420"/>
    </cofactor>
</comment>
<dbReference type="GO" id="GO:0016779">
    <property type="term" value="F:nucleotidyltransferase activity"/>
    <property type="evidence" value="ECO:0007669"/>
    <property type="project" value="UniProtKB-KW"/>
</dbReference>
<dbReference type="PANTHER" id="PTHR46173:SF1">
    <property type="entry name" value="CCA TRNA NUCLEOTIDYLTRANSFERASE 1, MITOCHONDRIAL"/>
    <property type="match status" value="1"/>
</dbReference>
<dbReference type="GO" id="GO:0008033">
    <property type="term" value="P:tRNA processing"/>
    <property type="evidence" value="ECO:0007669"/>
    <property type="project" value="UniProtKB-KW"/>
</dbReference>
<keyword evidence="2 9" id="KW-0808">Transferase</keyword>
<dbReference type="CDD" id="cd05398">
    <property type="entry name" value="NT_ClassII-CCAase"/>
    <property type="match status" value="1"/>
</dbReference>
<dbReference type="Gene3D" id="1.10.246.80">
    <property type="match status" value="1"/>
</dbReference>
<keyword evidence="6" id="KW-0547">Nucleotide-binding</keyword>
<keyword evidence="4" id="KW-0548">Nucleotidyltransferase</keyword>
<feature type="domain" description="Poly A polymerase head" evidence="10">
    <location>
        <begin position="22"/>
        <end position="163"/>
    </location>
</feature>
<comment type="caution">
    <text evidence="14">The sequence shown here is derived from an EMBL/GenBank/DDBJ whole genome shotgun (WGS) entry which is preliminary data.</text>
</comment>
<gene>
    <name evidence="14" type="ORF">A2696_00890</name>
</gene>
<evidence type="ECO:0000259" key="11">
    <source>
        <dbReference type="Pfam" id="PF01966"/>
    </source>
</evidence>
<dbReference type="GO" id="GO:0000049">
    <property type="term" value="F:tRNA binding"/>
    <property type="evidence" value="ECO:0007669"/>
    <property type="project" value="TreeGrafter"/>
</dbReference>
<dbReference type="EMBL" id="MFBA01000048">
    <property type="protein sequence ID" value="OGD84825.1"/>
    <property type="molecule type" value="Genomic_DNA"/>
</dbReference>
<dbReference type="Pfam" id="PF12627">
    <property type="entry name" value="PolyA_pol_RNAbd"/>
    <property type="match status" value="1"/>
</dbReference>
<dbReference type="PANTHER" id="PTHR46173">
    <property type="entry name" value="CCA TRNA NUCLEOTIDYLTRANSFERASE 1, MITOCHONDRIAL"/>
    <property type="match status" value="1"/>
</dbReference>
<evidence type="ECO:0008006" key="16">
    <source>
        <dbReference type="Google" id="ProtNLM"/>
    </source>
</evidence>
<dbReference type="InterPro" id="IPR003607">
    <property type="entry name" value="HD/PDEase_dom"/>
</dbReference>
<proteinExistence type="inferred from homology"/>
<name>A0A1F5FZ08_9BACT</name>
<evidence type="ECO:0000259" key="12">
    <source>
        <dbReference type="Pfam" id="PF12627"/>
    </source>
</evidence>
<evidence type="ECO:0000259" key="13">
    <source>
        <dbReference type="Pfam" id="PF13735"/>
    </source>
</evidence>
<dbReference type="Proteomes" id="UP000177069">
    <property type="component" value="Unassembled WGS sequence"/>
</dbReference>
<evidence type="ECO:0000256" key="9">
    <source>
        <dbReference type="RuleBase" id="RU003953"/>
    </source>
</evidence>
<feature type="domain" description="tRNA nucleotidyltransferase/poly(A) polymerase RNA and SrmB- binding" evidence="12">
    <location>
        <begin position="190"/>
        <end position="250"/>
    </location>
</feature>
<dbReference type="GO" id="GO:0046872">
    <property type="term" value="F:metal ion binding"/>
    <property type="evidence" value="ECO:0007669"/>
    <property type="project" value="UniProtKB-KW"/>
</dbReference>
<dbReference type="Pfam" id="PF13735">
    <property type="entry name" value="tRNA_NucTran2_2"/>
    <property type="match status" value="1"/>
</dbReference>
<evidence type="ECO:0000256" key="2">
    <source>
        <dbReference type="ARBA" id="ARBA00022679"/>
    </source>
</evidence>
<keyword evidence="3" id="KW-0819">tRNA processing</keyword>
<dbReference type="SUPFAM" id="SSF81301">
    <property type="entry name" value="Nucleotidyltransferase"/>
    <property type="match status" value="1"/>
</dbReference>
<evidence type="ECO:0000256" key="7">
    <source>
        <dbReference type="ARBA" id="ARBA00022842"/>
    </source>
</evidence>
<accession>A0A1F5FZ08</accession>
<dbReference type="InterPro" id="IPR050264">
    <property type="entry name" value="Bact_CCA-adding_enz_type3_sf"/>
</dbReference>
<keyword evidence="7" id="KW-0460">Magnesium</keyword>
<dbReference type="InterPro" id="IPR043519">
    <property type="entry name" value="NT_sf"/>
</dbReference>
<evidence type="ECO:0000313" key="14">
    <source>
        <dbReference type="EMBL" id="OGD84825.1"/>
    </source>
</evidence>
<keyword evidence="5" id="KW-0479">Metal-binding</keyword>
<evidence type="ECO:0000256" key="3">
    <source>
        <dbReference type="ARBA" id="ARBA00022694"/>
    </source>
</evidence>
<feature type="domain" description="CCA-adding enzyme C-terminal" evidence="13">
    <location>
        <begin position="411"/>
        <end position="459"/>
    </location>
</feature>
<dbReference type="Gene3D" id="1.10.3090.10">
    <property type="entry name" value="cca-adding enzyme, domain 2"/>
    <property type="match status" value="1"/>
</dbReference>
<feature type="domain" description="HD" evidence="11">
    <location>
        <begin position="280"/>
        <end position="351"/>
    </location>
</feature>
<evidence type="ECO:0000313" key="15">
    <source>
        <dbReference type="Proteomes" id="UP000177069"/>
    </source>
</evidence>
<evidence type="ECO:0000256" key="6">
    <source>
        <dbReference type="ARBA" id="ARBA00022741"/>
    </source>
</evidence>
<evidence type="ECO:0000256" key="4">
    <source>
        <dbReference type="ARBA" id="ARBA00022695"/>
    </source>
</evidence>
<evidence type="ECO:0000256" key="5">
    <source>
        <dbReference type="ARBA" id="ARBA00022723"/>
    </source>
</evidence>
<protein>
    <recommendedName>
        <fullName evidence="16">HD domain-containing protein</fullName>
    </recommendedName>
</protein>
<evidence type="ECO:0000256" key="1">
    <source>
        <dbReference type="ARBA" id="ARBA00001946"/>
    </source>
</evidence>
<evidence type="ECO:0000259" key="10">
    <source>
        <dbReference type="Pfam" id="PF01743"/>
    </source>
</evidence>
<comment type="similarity">
    <text evidence="9">Belongs to the tRNA nucleotidyltransferase/poly(A) polymerase family.</text>
</comment>
<dbReference type="Pfam" id="PF01743">
    <property type="entry name" value="PolyA_pol"/>
    <property type="match status" value="1"/>
</dbReference>
<dbReference type="InterPro" id="IPR032828">
    <property type="entry name" value="PolyA_RNA-bd"/>
</dbReference>
<dbReference type="InterPro" id="IPR032810">
    <property type="entry name" value="CCA-adding_enz_C"/>
</dbReference>
<dbReference type="InterPro" id="IPR002646">
    <property type="entry name" value="PolA_pol_head_dom"/>
</dbReference>
<dbReference type="InterPro" id="IPR006674">
    <property type="entry name" value="HD_domain"/>
</dbReference>
<reference evidence="14 15" key="1">
    <citation type="journal article" date="2016" name="Nat. Commun.">
        <title>Thousands of microbial genomes shed light on interconnected biogeochemical processes in an aquifer system.</title>
        <authorList>
            <person name="Anantharaman K."/>
            <person name="Brown C.T."/>
            <person name="Hug L.A."/>
            <person name="Sharon I."/>
            <person name="Castelle C.J."/>
            <person name="Probst A.J."/>
            <person name="Thomas B.C."/>
            <person name="Singh A."/>
            <person name="Wilkins M.J."/>
            <person name="Karaoz U."/>
            <person name="Brodie E.L."/>
            <person name="Williams K.H."/>
            <person name="Hubbard S.S."/>
            <person name="Banfield J.F."/>
        </authorList>
    </citation>
    <scope>NUCLEOTIDE SEQUENCE [LARGE SCALE GENOMIC DNA]</scope>
</reference>
<keyword evidence="8 9" id="KW-0694">RNA-binding</keyword>
<dbReference type="Pfam" id="PF01966">
    <property type="entry name" value="HD"/>
    <property type="match status" value="1"/>
</dbReference>